<organism evidence="2 3">
    <name type="scientific">Dryobates pubescens</name>
    <name type="common">Downy woodpecker</name>
    <name type="synonym">Picoides pubescens</name>
    <dbReference type="NCBI Taxonomy" id="118200"/>
    <lineage>
        <taxon>Eukaryota</taxon>
        <taxon>Metazoa</taxon>
        <taxon>Chordata</taxon>
        <taxon>Craniata</taxon>
        <taxon>Vertebrata</taxon>
        <taxon>Euteleostomi</taxon>
        <taxon>Archelosauria</taxon>
        <taxon>Archosauria</taxon>
        <taxon>Dinosauria</taxon>
        <taxon>Saurischia</taxon>
        <taxon>Theropoda</taxon>
        <taxon>Coelurosauria</taxon>
        <taxon>Aves</taxon>
        <taxon>Neognathae</taxon>
        <taxon>Neoaves</taxon>
        <taxon>Telluraves</taxon>
        <taxon>Coraciimorphae</taxon>
        <taxon>Piciformes</taxon>
        <taxon>Picidae</taxon>
        <taxon>Dryobates</taxon>
    </lineage>
</organism>
<feature type="region of interest" description="Disordered" evidence="1">
    <location>
        <begin position="151"/>
        <end position="195"/>
    </location>
</feature>
<feature type="non-terminal residue" evidence="2">
    <location>
        <position position="1"/>
    </location>
</feature>
<keyword evidence="3" id="KW-1185">Reference proteome</keyword>
<accession>A0A093J6R6</accession>
<feature type="compositionally biased region" description="Low complexity" evidence="1">
    <location>
        <begin position="176"/>
        <end position="191"/>
    </location>
</feature>
<name>A0A093J6R6_DRYPU</name>
<reference evidence="2 3" key="1">
    <citation type="submission" date="2014-04" db="EMBL/GenBank/DDBJ databases">
        <title>Genome evolution of avian class.</title>
        <authorList>
            <person name="Zhang G."/>
            <person name="Li C."/>
        </authorList>
    </citation>
    <scope>NUCLEOTIDE SEQUENCE [LARGE SCALE GENOMIC DNA]</scope>
    <source>
        <strain evidence="2">BGI_N307</strain>
    </source>
</reference>
<feature type="region of interest" description="Disordered" evidence="1">
    <location>
        <begin position="58"/>
        <end position="129"/>
    </location>
</feature>
<sequence>ADKWLSSSEAGTWKACARYNGTVSNTSPCQAPGLPMKLPGTPTDSEFRLSLEALSRERKQKKYRMKQSKPHSVKPFSGARVSHPGNGCPFRKIPYPASRETASDDPPQPKQVSKHEASSPSALKTSPEMAAGIWKSQSVSPCCLRFKMSSGRSKQLEFAGKRKRSAVNMEAEHSSQSEVSSFSDKAFSRSSAKCKNRRPNFVKTTFLKSTCGDVLQLMEAGSLPRHDS</sequence>
<evidence type="ECO:0000256" key="1">
    <source>
        <dbReference type="SAM" id="MobiDB-lite"/>
    </source>
</evidence>
<protein>
    <submittedName>
        <fullName evidence="2">Uncharacterized protein</fullName>
    </submittedName>
</protein>
<dbReference type="Proteomes" id="UP000053875">
    <property type="component" value="Unassembled WGS sequence"/>
</dbReference>
<feature type="non-terminal residue" evidence="2">
    <location>
        <position position="228"/>
    </location>
</feature>
<evidence type="ECO:0000313" key="3">
    <source>
        <dbReference type="Proteomes" id="UP000053875"/>
    </source>
</evidence>
<gene>
    <name evidence="2" type="ORF">N307_08785</name>
</gene>
<dbReference type="EMBL" id="KL217222">
    <property type="protein sequence ID" value="KFV74659.1"/>
    <property type="molecule type" value="Genomic_DNA"/>
</dbReference>
<dbReference type="AlphaFoldDB" id="A0A093J6R6"/>
<proteinExistence type="predicted"/>
<evidence type="ECO:0000313" key="2">
    <source>
        <dbReference type="EMBL" id="KFV74659.1"/>
    </source>
</evidence>
<feature type="compositionally biased region" description="Basic residues" evidence="1">
    <location>
        <begin position="58"/>
        <end position="72"/>
    </location>
</feature>